<evidence type="ECO:0000259" key="8">
    <source>
        <dbReference type="Pfam" id="PF21365"/>
    </source>
</evidence>
<feature type="domain" description="Glycosyl hydrolase family 31 C-terminal" evidence="8">
    <location>
        <begin position="554"/>
        <end position="640"/>
    </location>
</feature>
<dbReference type="Pfam" id="PF17137">
    <property type="entry name" value="DUF5110"/>
    <property type="match status" value="1"/>
</dbReference>
<evidence type="ECO:0000256" key="1">
    <source>
        <dbReference type="ARBA" id="ARBA00007806"/>
    </source>
</evidence>
<dbReference type="InterPro" id="IPR033403">
    <property type="entry name" value="DUF5110"/>
</dbReference>
<dbReference type="SUPFAM" id="SSF51011">
    <property type="entry name" value="Glycosyl hydrolase domain"/>
    <property type="match status" value="1"/>
</dbReference>
<keyword evidence="10" id="KW-1185">Reference proteome</keyword>
<dbReference type="Pfam" id="PF01055">
    <property type="entry name" value="Glyco_hydro_31_2nd"/>
    <property type="match status" value="1"/>
</dbReference>
<keyword evidence="3 4" id="KW-0326">Glycosidase</keyword>
<dbReference type="InterPro" id="IPR030458">
    <property type="entry name" value="Glyco_hydro_31_AS"/>
</dbReference>
<sequence length="754" mass="85976">MISKTNYGYCCKSREFFLHILFYGENIVRFAYSKCQKPPSSTIAVVGNPISIAAVVEGNTINSNAFSILIDDNLKVKIFDSSGNILSEDKNINLDDVKVEKHLLWEDGFYGMGEKYSWLNMKGTDTFNWNTDVIGVTPIHHSLHKQYHTSINFYIGLTSDKCYGIYFDNSYKSFFNFGKLPNSDVNFSAEGGNIDYYFIYDKHVSNVVKGYTYLTGSMPLPPKAFLGYQQCRWSYEDRDKLLEVACRMRKEGIPCDVLYLDIDYMESYKVFTIDPEKFNDFKGMVRKINEMGFKLVVIVDPGVKVEKDYFVYDEGSAKDYYIKDSLGEVYIGEVWPGKAVFPDFLRSEVRQWWGSLHKELVDNGVLGFWNDMNEPSDFTTQSKTLPEDSIHRDDMGNLKSHAEIHNLYGMLECEGTYQGLRELQPNRRPFLLTRAAFAGCQRYAALWTGDNSSVWEHLEFSLPINMNLGLSGYAFVGGDVGGFVGDATGELLARWTQVGAFTPLFRNHSCKDTVSQEPWCFGEDVLANTKKYIQLRYQLLPYLYSLAKLSSIEGHPILRPLFYHFQGDKATYSISDQYLFGGELLICPVLKPGATARLVYLPAGLWYDFWTGEKIIGGKNIVREAPIDLLPIYARAGAILPMTSIKQFVNGDDEDVDIHIYTGEDNCFNLYFDDGTSFDYEKNQYSEVVVCIEDNNKEIIISSRLLHNNYSIPSFKVKLYGIDSYSRAELNGEVIAITNNELQVPSKFLLKITR</sequence>
<dbReference type="OrthoDB" id="176168at2"/>
<dbReference type="PROSITE" id="PS00129">
    <property type="entry name" value="GLYCOSYL_HYDROL_F31_1"/>
    <property type="match status" value="1"/>
</dbReference>
<dbReference type="CDD" id="cd06604">
    <property type="entry name" value="GH31_glucosidase_II_MalA"/>
    <property type="match status" value="1"/>
</dbReference>
<feature type="domain" description="Glycoside hydrolase family 31 TIM barrel" evidence="5">
    <location>
        <begin position="219"/>
        <end position="546"/>
    </location>
</feature>
<dbReference type="InterPro" id="IPR000322">
    <property type="entry name" value="Glyco_hydro_31_TIM"/>
</dbReference>
<reference evidence="9 10" key="1">
    <citation type="submission" date="2019-10" db="EMBL/GenBank/DDBJ databases">
        <title>Alkaliphilus serpentinus sp. nov. and Alkaliphilus pronyensis sp. nov., two novel anaerobic alkaliphilic species isolated from the serpentinized-hosted hydrothermal field of the Prony Bay (New Caledonia).</title>
        <authorList>
            <person name="Postec A."/>
        </authorList>
    </citation>
    <scope>NUCLEOTIDE SEQUENCE [LARGE SCALE GENOMIC DNA]</scope>
    <source>
        <strain evidence="9 10">LacV</strain>
    </source>
</reference>
<keyword evidence="2 4" id="KW-0378">Hydrolase</keyword>
<dbReference type="SUPFAM" id="SSF51445">
    <property type="entry name" value="(Trans)glycosidases"/>
    <property type="match status" value="1"/>
</dbReference>
<evidence type="ECO:0000313" key="9">
    <source>
        <dbReference type="EMBL" id="KAB3534104.1"/>
    </source>
</evidence>
<dbReference type="InterPro" id="IPR013780">
    <property type="entry name" value="Glyco_hydro_b"/>
</dbReference>
<evidence type="ECO:0000256" key="2">
    <source>
        <dbReference type="ARBA" id="ARBA00022801"/>
    </source>
</evidence>
<gene>
    <name evidence="9" type="ORF">F8154_09725</name>
</gene>
<feature type="domain" description="DUF5110" evidence="7">
    <location>
        <begin position="657"/>
        <end position="719"/>
    </location>
</feature>
<dbReference type="Pfam" id="PF13802">
    <property type="entry name" value="Gal_mutarotas_2"/>
    <property type="match status" value="1"/>
</dbReference>
<evidence type="ECO:0000259" key="6">
    <source>
        <dbReference type="Pfam" id="PF13802"/>
    </source>
</evidence>
<organism evidence="9 10">
    <name type="scientific">Alkaliphilus pronyensis</name>
    <dbReference type="NCBI Taxonomy" id="1482732"/>
    <lineage>
        <taxon>Bacteria</taxon>
        <taxon>Bacillati</taxon>
        <taxon>Bacillota</taxon>
        <taxon>Clostridia</taxon>
        <taxon>Peptostreptococcales</taxon>
        <taxon>Natronincolaceae</taxon>
        <taxon>Alkaliphilus</taxon>
    </lineage>
</organism>
<dbReference type="RefSeq" id="WP_151861427.1">
    <property type="nucleotide sequence ID" value="NZ_WBZC01000032.1"/>
</dbReference>
<dbReference type="Pfam" id="PF21365">
    <property type="entry name" value="Glyco_hydro_31_3rd"/>
    <property type="match status" value="1"/>
</dbReference>
<proteinExistence type="inferred from homology"/>
<dbReference type="AlphaFoldDB" id="A0A6I0FEP9"/>
<dbReference type="GO" id="GO:0004553">
    <property type="term" value="F:hydrolase activity, hydrolyzing O-glycosyl compounds"/>
    <property type="evidence" value="ECO:0007669"/>
    <property type="project" value="InterPro"/>
</dbReference>
<evidence type="ECO:0000259" key="5">
    <source>
        <dbReference type="Pfam" id="PF01055"/>
    </source>
</evidence>
<dbReference type="EMBL" id="WBZC01000032">
    <property type="protein sequence ID" value="KAB3534104.1"/>
    <property type="molecule type" value="Genomic_DNA"/>
</dbReference>
<dbReference type="InterPro" id="IPR048395">
    <property type="entry name" value="Glyco_hydro_31_C"/>
</dbReference>
<dbReference type="Gene3D" id="2.60.40.1180">
    <property type="entry name" value="Golgi alpha-mannosidase II"/>
    <property type="match status" value="2"/>
</dbReference>
<dbReference type="InterPro" id="IPR025887">
    <property type="entry name" value="Glyco_hydro_31_N_dom"/>
</dbReference>
<dbReference type="InterPro" id="IPR011013">
    <property type="entry name" value="Gal_mutarotase_sf_dom"/>
</dbReference>
<evidence type="ECO:0000256" key="3">
    <source>
        <dbReference type="ARBA" id="ARBA00023295"/>
    </source>
</evidence>
<accession>A0A6I0FEP9</accession>
<evidence type="ECO:0000259" key="7">
    <source>
        <dbReference type="Pfam" id="PF17137"/>
    </source>
</evidence>
<evidence type="ECO:0000313" key="10">
    <source>
        <dbReference type="Proteomes" id="UP000432715"/>
    </source>
</evidence>
<dbReference type="Proteomes" id="UP000432715">
    <property type="component" value="Unassembled WGS sequence"/>
</dbReference>
<evidence type="ECO:0000256" key="4">
    <source>
        <dbReference type="RuleBase" id="RU361185"/>
    </source>
</evidence>
<dbReference type="Gene3D" id="2.60.40.1760">
    <property type="entry name" value="glycosyl hydrolase (family 31)"/>
    <property type="match status" value="1"/>
</dbReference>
<dbReference type="PANTHER" id="PTHR22762:SF166">
    <property type="entry name" value="ALPHA-GLUCOSIDASE"/>
    <property type="match status" value="1"/>
</dbReference>
<comment type="caution">
    <text evidence="9">The sequence shown here is derived from an EMBL/GenBank/DDBJ whole genome shotgun (WGS) entry which is preliminary data.</text>
</comment>
<dbReference type="PANTHER" id="PTHR22762">
    <property type="entry name" value="ALPHA-GLUCOSIDASE"/>
    <property type="match status" value="1"/>
</dbReference>
<dbReference type="SUPFAM" id="SSF74650">
    <property type="entry name" value="Galactose mutarotase-like"/>
    <property type="match status" value="1"/>
</dbReference>
<name>A0A6I0FEP9_9FIRM</name>
<dbReference type="CDD" id="cd14752">
    <property type="entry name" value="GH31_N"/>
    <property type="match status" value="1"/>
</dbReference>
<dbReference type="GO" id="GO:0030246">
    <property type="term" value="F:carbohydrate binding"/>
    <property type="evidence" value="ECO:0007669"/>
    <property type="project" value="InterPro"/>
</dbReference>
<feature type="domain" description="Glycoside hydrolase family 31 N-terminal" evidence="6">
    <location>
        <begin position="22"/>
        <end position="175"/>
    </location>
</feature>
<dbReference type="Gene3D" id="3.20.20.80">
    <property type="entry name" value="Glycosidases"/>
    <property type="match status" value="1"/>
</dbReference>
<protein>
    <submittedName>
        <fullName evidence="9">DUF5110 domain-containing protein</fullName>
    </submittedName>
</protein>
<dbReference type="InterPro" id="IPR017853">
    <property type="entry name" value="GH"/>
</dbReference>
<comment type="similarity">
    <text evidence="1 4">Belongs to the glycosyl hydrolase 31 family.</text>
</comment>
<dbReference type="GO" id="GO:0005975">
    <property type="term" value="P:carbohydrate metabolic process"/>
    <property type="evidence" value="ECO:0007669"/>
    <property type="project" value="InterPro"/>
</dbReference>